<evidence type="ECO:0000313" key="3">
    <source>
        <dbReference type="Proteomes" id="UP001470288"/>
    </source>
</evidence>
<keyword evidence="3" id="KW-1185">Reference proteome</keyword>
<dbReference type="PANTHER" id="PTHR43581:SF2">
    <property type="entry name" value="EXCINUCLEASE ATPASE SUBUNIT"/>
    <property type="match status" value="1"/>
</dbReference>
<comment type="caution">
    <text evidence="2">The sequence shown here is derived from an EMBL/GenBank/DDBJ whole genome shotgun (WGS) entry which is preliminary data.</text>
</comment>
<dbReference type="SMART" id="SM00382">
    <property type="entry name" value="AAA"/>
    <property type="match status" value="1"/>
</dbReference>
<dbReference type="InterPro" id="IPR003959">
    <property type="entry name" value="ATPase_AAA_core"/>
</dbReference>
<accession>A0ABV1I5V3</accession>
<dbReference type="InterPro" id="IPR027417">
    <property type="entry name" value="P-loop_NTPase"/>
</dbReference>
<proteinExistence type="predicted"/>
<protein>
    <submittedName>
        <fullName evidence="2">AAA family ATPase</fullName>
    </submittedName>
</protein>
<dbReference type="Pfam" id="PF13304">
    <property type="entry name" value="AAA_21"/>
    <property type="match status" value="1"/>
</dbReference>
<feature type="domain" description="AAA+ ATPase" evidence="1">
    <location>
        <begin position="35"/>
        <end position="242"/>
    </location>
</feature>
<dbReference type="RefSeq" id="WP_349145112.1">
    <property type="nucleotide sequence ID" value="NZ_JBBMFC010000038.1"/>
</dbReference>
<dbReference type="InterPro" id="IPR051396">
    <property type="entry name" value="Bact_Antivir_Def_Nuclease"/>
</dbReference>
<sequence length="270" mass="31194">MIYLSSFKLSDKKVNNPNIYPYNVFRGKYIDAFVFSPITVLYGNNGSGKSTILNIIANCLKIKGKEYATSNSYGIVDYCGSFSAECLYSLGEDDDGRQLKIPENSRYIKSEDILYEIKKIQQKQILSEGMEYDYVKKGMSLTDARKYLASREGSKQESYILFAQEKYSNGETSLHYFKEYLQPDALYLLDEPEVSLSPANQVLLAEEINKLARLLQCQFIIATHSPFMLGTLHAKIYNLDTKDYEVSKWSDLDNVRYFYDFFKKHENEFT</sequence>
<dbReference type="CDD" id="cd00267">
    <property type="entry name" value="ABC_ATPase"/>
    <property type="match status" value="1"/>
</dbReference>
<dbReference type="EMBL" id="JBBMFC010000038">
    <property type="protein sequence ID" value="MEQ2580019.1"/>
    <property type="molecule type" value="Genomic_DNA"/>
</dbReference>
<dbReference type="Proteomes" id="UP001470288">
    <property type="component" value="Unassembled WGS sequence"/>
</dbReference>
<evidence type="ECO:0000259" key="1">
    <source>
        <dbReference type="SMART" id="SM00382"/>
    </source>
</evidence>
<reference evidence="2 3" key="1">
    <citation type="submission" date="2024-03" db="EMBL/GenBank/DDBJ databases">
        <title>Human intestinal bacterial collection.</title>
        <authorList>
            <person name="Pauvert C."/>
            <person name="Hitch T.C.A."/>
            <person name="Clavel T."/>
        </authorList>
    </citation>
    <scope>NUCLEOTIDE SEQUENCE [LARGE SCALE GENOMIC DNA]</scope>
    <source>
        <strain evidence="2 3">CLA-AA-H78B</strain>
    </source>
</reference>
<gene>
    <name evidence="2" type="ORF">WMO62_14495</name>
</gene>
<dbReference type="InterPro" id="IPR003593">
    <property type="entry name" value="AAA+_ATPase"/>
</dbReference>
<organism evidence="2 3">
    <name type="scientific">Hominiventricola aquisgranensis</name>
    <dbReference type="NCBI Taxonomy" id="3133164"/>
    <lineage>
        <taxon>Bacteria</taxon>
        <taxon>Bacillati</taxon>
        <taxon>Bacillota</taxon>
        <taxon>Clostridia</taxon>
        <taxon>Lachnospirales</taxon>
        <taxon>Lachnospiraceae</taxon>
        <taxon>Hominiventricola</taxon>
    </lineage>
</organism>
<dbReference type="Gene3D" id="3.40.50.300">
    <property type="entry name" value="P-loop containing nucleotide triphosphate hydrolases"/>
    <property type="match status" value="1"/>
</dbReference>
<dbReference type="SUPFAM" id="SSF52540">
    <property type="entry name" value="P-loop containing nucleoside triphosphate hydrolases"/>
    <property type="match status" value="1"/>
</dbReference>
<name>A0ABV1I5V3_9FIRM</name>
<dbReference type="PANTHER" id="PTHR43581">
    <property type="entry name" value="ATP/GTP PHOSPHATASE"/>
    <property type="match status" value="1"/>
</dbReference>
<evidence type="ECO:0000313" key="2">
    <source>
        <dbReference type="EMBL" id="MEQ2580019.1"/>
    </source>
</evidence>